<evidence type="ECO:0000313" key="4">
    <source>
        <dbReference type="Proteomes" id="UP001476282"/>
    </source>
</evidence>
<dbReference type="CDD" id="cd16148">
    <property type="entry name" value="sulfatase_like"/>
    <property type="match status" value="1"/>
</dbReference>
<gene>
    <name evidence="3" type="ORF">Hsar01_00903</name>
</gene>
<keyword evidence="4" id="KW-1185">Reference proteome</keyword>
<feature type="transmembrane region" description="Helical" evidence="1">
    <location>
        <begin position="159"/>
        <end position="181"/>
    </location>
</feature>
<sequence length="734" mass="81733">MKNPDIDSAATFQADPGLGKPPAAGGKAAAGVGAFLTIQYACSIYRLAHSSSAMDSKFSDLAVSQYLGFLIGQNLLVLVGYALLGLAAWLLLFPVVRRFDRGRRPFLKVASAALIGAWLIHSYFLLRLVWTRPYFLGDASLGGWYETIVSLPPSWLRPWINNLLFGALPWIAVALAAVWWWRRSRVAKVALVGAALVALVAGAVAWWRPGTSKAAEIAGDKQPNILIIGSDSLRGDRLGYTGYRPGRTDGAAAAGVSPNIDEWVRDASIFEQCRTPMGSTLESNISTMTSTYPHTHGIRQMFPPREQVEEMQARTLPLAEVLEGRGYQTYAIGDWCAGFFEVAPLGFDEIDVSSFDNFRIYMSQAVMMAHFVVPLYFDNALGYRIFPQIKSFAQFVTPEVVTGRVENQLARCAADDRPFFMNVFYSCNHLPYRSAEPYCRMFADPAYKGPNETGVDFDIDEFIGGTDLEQKWKALPEKEARQIRALYDGCTRQFDTCFGRILRALEKNGLERDTIVVLSADHGDDLYEPNVTLGHGLCFEGADHSFHLPLAIRVPGRKGSRFPEQVRTLDIAPTLASLAGADIPERWEGHNLAPWMEGSEPARDLPYFGETQFPFIQFHVPGIERPPLPPMDELTSIDPSFNHQFVMKAEYRQPVVDAKQRCLRTGKWKVVLTPTRQGGRHYQLFHTASDPDCQQDLASRRPEVLAPMRAAIDRWIDDKRETPVAAIFPGGEPD</sequence>
<dbReference type="PANTHER" id="PTHR43751">
    <property type="entry name" value="SULFATASE"/>
    <property type="match status" value="1"/>
</dbReference>
<dbReference type="SUPFAM" id="SSF53649">
    <property type="entry name" value="Alkaline phosphatase-like"/>
    <property type="match status" value="1"/>
</dbReference>
<comment type="caution">
    <text evidence="3">The sequence shown here is derived from an EMBL/GenBank/DDBJ whole genome shotgun (WGS) entry which is preliminary data.</text>
</comment>
<evidence type="ECO:0000313" key="3">
    <source>
        <dbReference type="EMBL" id="GAA5481692.1"/>
    </source>
</evidence>
<feature type="transmembrane region" description="Helical" evidence="1">
    <location>
        <begin position="188"/>
        <end position="207"/>
    </location>
</feature>
<evidence type="ECO:0000256" key="1">
    <source>
        <dbReference type="SAM" id="Phobius"/>
    </source>
</evidence>
<keyword evidence="1" id="KW-0812">Transmembrane</keyword>
<organism evidence="3 4">
    <name type="scientific">Haloferula sargassicola</name>
    <dbReference type="NCBI Taxonomy" id="490096"/>
    <lineage>
        <taxon>Bacteria</taxon>
        <taxon>Pseudomonadati</taxon>
        <taxon>Verrucomicrobiota</taxon>
        <taxon>Verrucomicrobiia</taxon>
        <taxon>Verrucomicrobiales</taxon>
        <taxon>Verrucomicrobiaceae</taxon>
        <taxon>Haloferula</taxon>
    </lineage>
</organism>
<dbReference type="InterPro" id="IPR017850">
    <property type="entry name" value="Alkaline_phosphatase_core_sf"/>
</dbReference>
<name>A0ABP9UJX5_9BACT</name>
<proteinExistence type="predicted"/>
<dbReference type="Gene3D" id="3.30.1120.10">
    <property type="match status" value="1"/>
</dbReference>
<keyword evidence="1" id="KW-1133">Transmembrane helix</keyword>
<feature type="transmembrane region" description="Helical" evidence="1">
    <location>
        <begin position="66"/>
        <end position="93"/>
    </location>
</feature>
<dbReference type="RefSeq" id="WP_353565842.1">
    <property type="nucleotide sequence ID" value="NZ_BAABRI010000004.1"/>
</dbReference>
<dbReference type="EMBL" id="BAABRI010000004">
    <property type="protein sequence ID" value="GAA5481692.1"/>
    <property type="molecule type" value="Genomic_DNA"/>
</dbReference>
<evidence type="ECO:0000259" key="2">
    <source>
        <dbReference type="Pfam" id="PF00884"/>
    </source>
</evidence>
<accession>A0ABP9UJX5</accession>
<feature type="domain" description="Sulfatase N-terminal" evidence="2">
    <location>
        <begin position="223"/>
        <end position="581"/>
    </location>
</feature>
<dbReference type="InterPro" id="IPR052701">
    <property type="entry name" value="GAG_Ulvan_Degrading_Sulfatases"/>
</dbReference>
<reference evidence="3 4" key="1">
    <citation type="submission" date="2024-02" db="EMBL/GenBank/DDBJ databases">
        <title>Haloferula sargassicola NBRC 104335.</title>
        <authorList>
            <person name="Ichikawa N."/>
            <person name="Katano-Makiyama Y."/>
            <person name="Hidaka K."/>
        </authorList>
    </citation>
    <scope>NUCLEOTIDE SEQUENCE [LARGE SCALE GENOMIC DNA]</scope>
    <source>
        <strain evidence="3 4">NBRC 104335</strain>
    </source>
</reference>
<keyword evidence="1" id="KW-0472">Membrane</keyword>
<dbReference type="Pfam" id="PF00884">
    <property type="entry name" value="Sulfatase"/>
    <property type="match status" value="1"/>
</dbReference>
<dbReference type="Gene3D" id="3.40.720.10">
    <property type="entry name" value="Alkaline Phosphatase, subunit A"/>
    <property type="match status" value="1"/>
</dbReference>
<feature type="transmembrane region" description="Helical" evidence="1">
    <location>
        <begin position="105"/>
        <end position="126"/>
    </location>
</feature>
<protein>
    <recommendedName>
        <fullName evidence="2">Sulfatase N-terminal domain-containing protein</fullName>
    </recommendedName>
</protein>
<dbReference type="Proteomes" id="UP001476282">
    <property type="component" value="Unassembled WGS sequence"/>
</dbReference>
<dbReference type="InterPro" id="IPR000917">
    <property type="entry name" value="Sulfatase_N"/>
</dbReference>
<dbReference type="PANTHER" id="PTHR43751:SF3">
    <property type="entry name" value="SULFATASE N-TERMINAL DOMAIN-CONTAINING PROTEIN"/>
    <property type="match status" value="1"/>
</dbReference>